<proteinExistence type="predicted"/>
<organism evidence="2 3">
    <name type="scientific">Sphingomonas paeninsulae</name>
    <dbReference type="NCBI Taxonomy" id="2319844"/>
    <lineage>
        <taxon>Bacteria</taxon>
        <taxon>Pseudomonadati</taxon>
        <taxon>Pseudomonadota</taxon>
        <taxon>Alphaproteobacteria</taxon>
        <taxon>Sphingomonadales</taxon>
        <taxon>Sphingomonadaceae</taxon>
        <taxon>Sphingomonas</taxon>
    </lineage>
</organism>
<evidence type="ECO:0000313" key="2">
    <source>
        <dbReference type="EMBL" id="AYJ86848.1"/>
    </source>
</evidence>
<evidence type="ECO:0000256" key="1">
    <source>
        <dbReference type="SAM" id="MobiDB-lite"/>
    </source>
</evidence>
<reference evidence="2 3" key="1">
    <citation type="submission" date="2018-09" db="EMBL/GenBank/DDBJ databases">
        <title>Sphingomonas peninsula sp. nov., isolated from fildes peninsula, Antarctic soil.</title>
        <authorList>
            <person name="Yingchao G."/>
        </authorList>
    </citation>
    <scope>NUCLEOTIDE SEQUENCE [LARGE SCALE GENOMIC DNA]</scope>
    <source>
        <strain evidence="2 3">YZ-8</strain>
    </source>
</reference>
<gene>
    <name evidence="2" type="ORF">D3Y57_13960</name>
</gene>
<sequence>MAEWLYEAGIGEARAALVDDDDVIIEAHIEANGDTLRVGRTIDVRLVEKQAGGTRGIVRSIIGSHEALIDRLPAVDMGRAFNVTVVREAIPEPGAIKRAKVRLASDKTPDTAPDTGETPGPTLYDRIKATGITVRTLAPHGPDLLESAGWTETLEEAARGEIRFPGGALRISLTPAMTLIDIDGELAPNALALAGADAAGAAIRRLGIAGSIGIDFPTVAGKAERLAIAEAIDSHIPQSFERTAVNGFGFLQIIRPRLRASLCEQFQYDAIESHARALLRRAQRSGIIGAAAIVAHFRIIAVLEAQPDWIVALSAHIGGSVTLRGDAALAMSAGYATKAN</sequence>
<dbReference type="KEGG" id="spha:D3Y57_13960"/>
<accession>A0A494TN26</accession>
<dbReference type="Proteomes" id="UP000276254">
    <property type="component" value="Chromosome"/>
</dbReference>
<dbReference type="RefSeq" id="WP_121153542.1">
    <property type="nucleotide sequence ID" value="NZ_CP032829.1"/>
</dbReference>
<feature type="region of interest" description="Disordered" evidence="1">
    <location>
        <begin position="102"/>
        <end position="122"/>
    </location>
</feature>
<dbReference type="EMBL" id="CP032829">
    <property type="protein sequence ID" value="AYJ86848.1"/>
    <property type="molecule type" value="Genomic_DNA"/>
</dbReference>
<dbReference type="AlphaFoldDB" id="A0A494TN26"/>
<name>A0A494TN26_SPHPE</name>
<dbReference type="OrthoDB" id="7403919at2"/>
<protein>
    <submittedName>
        <fullName evidence="2">Ribonuclease</fullName>
    </submittedName>
</protein>
<evidence type="ECO:0000313" key="3">
    <source>
        <dbReference type="Proteomes" id="UP000276254"/>
    </source>
</evidence>
<keyword evidence="3" id="KW-1185">Reference proteome</keyword>